<feature type="compositionally biased region" description="Polar residues" evidence="3">
    <location>
        <begin position="1"/>
        <end position="17"/>
    </location>
</feature>
<dbReference type="Pfam" id="PF13259">
    <property type="entry name" value="clamp_Gag1-like"/>
    <property type="match status" value="1"/>
</dbReference>
<accession>A0A5N6P868</accession>
<dbReference type="Gene3D" id="1.25.40.10">
    <property type="entry name" value="Tetratricopeptide repeat domain"/>
    <property type="match status" value="1"/>
</dbReference>
<keyword evidence="6" id="KW-1185">Reference proteome</keyword>
<feature type="repeat" description="PPR" evidence="2">
    <location>
        <begin position="232"/>
        <end position="266"/>
    </location>
</feature>
<dbReference type="AlphaFoldDB" id="A0A5N6P868"/>
<keyword evidence="1" id="KW-0677">Repeat</keyword>
<dbReference type="PANTHER" id="PTHR33373:SF23">
    <property type="entry name" value="DUF4050 DOMAIN-CONTAINING PROTEIN"/>
    <property type="match status" value="1"/>
</dbReference>
<evidence type="ECO:0000259" key="4">
    <source>
        <dbReference type="Pfam" id="PF13259"/>
    </source>
</evidence>
<organism evidence="5 6">
    <name type="scientific">Mikania micrantha</name>
    <name type="common">bitter vine</name>
    <dbReference type="NCBI Taxonomy" id="192012"/>
    <lineage>
        <taxon>Eukaryota</taxon>
        <taxon>Viridiplantae</taxon>
        <taxon>Streptophyta</taxon>
        <taxon>Embryophyta</taxon>
        <taxon>Tracheophyta</taxon>
        <taxon>Spermatophyta</taxon>
        <taxon>Magnoliopsida</taxon>
        <taxon>eudicotyledons</taxon>
        <taxon>Gunneridae</taxon>
        <taxon>Pentapetalae</taxon>
        <taxon>asterids</taxon>
        <taxon>campanulids</taxon>
        <taxon>Asterales</taxon>
        <taxon>Asteraceae</taxon>
        <taxon>Asteroideae</taxon>
        <taxon>Heliantheae alliance</taxon>
        <taxon>Eupatorieae</taxon>
        <taxon>Mikania</taxon>
    </lineage>
</organism>
<evidence type="ECO:0000313" key="6">
    <source>
        <dbReference type="Proteomes" id="UP000326396"/>
    </source>
</evidence>
<feature type="region of interest" description="Disordered" evidence="3">
    <location>
        <begin position="1"/>
        <end position="29"/>
    </location>
</feature>
<proteinExistence type="predicted"/>
<comment type="caution">
    <text evidence="5">The sequence shown here is derived from an EMBL/GenBank/DDBJ whole genome shotgun (WGS) entry which is preliminary data.</text>
</comment>
<evidence type="ECO:0000256" key="1">
    <source>
        <dbReference type="ARBA" id="ARBA00022737"/>
    </source>
</evidence>
<sequence length="345" mass="39147">MDIDESNSLINNAQSSRGSKKLNEENKSMKRDVSNPLFVNHAELAWHEMRRAWVGDRSQKSHTKFRQPILSWTTSFEDLLASGEPFPDPIQLTGLETKRMPMRHAASVLGRNCKLLPNYLSFPFFLFENRNLIDASLNPQINFPSRKLVLNKICKLRDSLLPFNKIIESTSIAPIHQSNRIHADGQISQANLGSQADNVTLRMINRLYKSGETRAAVLMLKEIEENKKCKPGVIRYNVVINRLCKDNRVTEAADIYFEMIAKGIQPDVMTFNCLIQDAHTSTNLVKLLTTKELDNASKEDQYAHDKVLAEIKLKHVHLQLHEAPTIMTLGSAFGELCQKVKATLI</sequence>
<evidence type="ECO:0000256" key="3">
    <source>
        <dbReference type="SAM" id="MobiDB-lite"/>
    </source>
</evidence>
<gene>
    <name evidence="5" type="ORF">E3N88_13294</name>
</gene>
<dbReference type="InterPro" id="IPR025124">
    <property type="entry name" value="Gag1-like_clamp"/>
</dbReference>
<protein>
    <recommendedName>
        <fullName evidence="4">Gag1-like clamp domain-containing protein</fullName>
    </recommendedName>
</protein>
<dbReference type="EMBL" id="SZYD01000006">
    <property type="protein sequence ID" value="KAD5961821.1"/>
    <property type="molecule type" value="Genomic_DNA"/>
</dbReference>
<dbReference type="InterPro" id="IPR002885">
    <property type="entry name" value="PPR_rpt"/>
</dbReference>
<dbReference type="OrthoDB" id="1896025at2759"/>
<dbReference type="Proteomes" id="UP000326396">
    <property type="component" value="Linkage Group LG14"/>
</dbReference>
<dbReference type="PANTHER" id="PTHR33373">
    <property type="entry name" value="OS07G0479600 PROTEIN"/>
    <property type="match status" value="1"/>
</dbReference>
<dbReference type="Pfam" id="PF13041">
    <property type="entry name" value="PPR_2"/>
    <property type="match status" value="1"/>
</dbReference>
<evidence type="ECO:0000256" key="2">
    <source>
        <dbReference type="PROSITE-ProRule" id="PRU00708"/>
    </source>
</evidence>
<dbReference type="InterPro" id="IPR011990">
    <property type="entry name" value="TPR-like_helical_dom_sf"/>
</dbReference>
<dbReference type="PROSITE" id="PS51375">
    <property type="entry name" value="PPR"/>
    <property type="match status" value="1"/>
</dbReference>
<feature type="domain" description="Gag1-like clamp" evidence="4">
    <location>
        <begin position="12"/>
        <end position="64"/>
    </location>
</feature>
<reference evidence="5 6" key="1">
    <citation type="submission" date="2019-05" db="EMBL/GenBank/DDBJ databases">
        <title>Mikania micrantha, genome provides insights into the molecular mechanism of rapid growth.</title>
        <authorList>
            <person name="Liu B."/>
        </authorList>
    </citation>
    <scope>NUCLEOTIDE SEQUENCE [LARGE SCALE GENOMIC DNA]</scope>
    <source>
        <strain evidence="5">NLD-2019</strain>
        <tissue evidence="5">Leaf</tissue>
    </source>
</reference>
<evidence type="ECO:0000313" key="5">
    <source>
        <dbReference type="EMBL" id="KAD5961821.1"/>
    </source>
</evidence>
<dbReference type="NCBIfam" id="TIGR00756">
    <property type="entry name" value="PPR"/>
    <property type="match status" value="1"/>
</dbReference>
<name>A0A5N6P868_9ASTR</name>